<dbReference type="PANTHER" id="PTHR30055:SF234">
    <property type="entry name" value="HTH-TYPE TRANSCRIPTIONAL REGULATOR BETI"/>
    <property type="match status" value="1"/>
</dbReference>
<name>A0A841FWR6_9ACTN</name>
<dbReference type="Gene3D" id="1.10.10.60">
    <property type="entry name" value="Homeodomain-like"/>
    <property type="match status" value="1"/>
</dbReference>
<dbReference type="Pfam" id="PF14246">
    <property type="entry name" value="TetR_C_7"/>
    <property type="match status" value="1"/>
</dbReference>
<dbReference type="GO" id="GO:0000976">
    <property type="term" value="F:transcription cis-regulatory region binding"/>
    <property type="evidence" value="ECO:0007669"/>
    <property type="project" value="TreeGrafter"/>
</dbReference>
<protein>
    <submittedName>
        <fullName evidence="6">AcrR family transcriptional regulator</fullName>
    </submittedName>
</protein>
<dbReference type="Proteomes" id="UP000548476">
    <property type="component" value="Unassembled WGS sequence"/>
</dbReference>
<dbReference type="SUPFAM" id="SSF46689">
    <property type="entry name" value="Homeodomain-like"/>
    <property type="match status" value="1"/>
</dbReference>
<accession>A0A841FWR6</accession>
<reference evidence="6 7" key="1">
    <citation type="submission" date="2020-08" db="EMBL/GenBank/DDBJ databases">
        <title>Genomic Encyclopedia of Type Strains, Phase IV (KMG-IV): sequencing the most valuable type-strain genomes for metagenomic binning, comparative biology and taxonomic classification.</title>
        <authorList>
            <person name="Goeker M."/>
        </authorList>
    </citation>
    <scope>NUCLEOTIDE SEQUENCE [LARGE SCALE GENOMIC DNA]</scope>
    <source>
        <strain evidence="6 7">YIM 65646</strain>
    </source>
</reference>
<evidence type="ECO:0000256" key="3">
    <source>
        <dbReference type="ARBA" id="ARBA00023163"/>
    </source>
</evidence>
<dbReference type="PROSITE" id="PS50977">
    <property type="entry name" value="HTH_TETR_2"/>
    <property type="match status" value="1"/>
</dbReference>
<dbReference type="AlphaFoldDB" id="A0A841FWR6"/>
<feature type="DNA-binding region" description="H-T-H motif" evidence="4">
    <location>
        <begin position="40"/>
        <end position="59"/>
    </location>
</feature>
<dbReference type="FunFam" id="1.10.10.60:FF:000141">
    <property type="entry name" value="TetR family transcriptional regulator"/>
    <property type="match status" value="1"/>
</dbReference>
<keyword evidence="3" id="KW-0804">Transcription</keyword>
<evidence type="ECO:0000256" key="1">
    <source>
        <dbReference type="ARBA" id="ARBA00023015"/>
    </source>
</evidence>
<gene>
    <name evidence="6" type="ORF">HNR73_007084</name>
</gene>
<dbReference type="GO" id="GO:0045892">
    <property type="term" value="P:negative regulation of DNA-templated transcription"/>
    <property type="evidence" value="ECO:0007669"/>
    <property type="project" value="UniProtKB-ARBA"/>
</dbReference>
<evidence type="ECO:0000256" key="4">
    <source>
        <dbReference type="PROSITE-ProRule" id="PRU00335"/>
    </source>
</evidence>
<dbReference type="InterPro" id="IPR001647">
    <property type="entry name" value="HTH_TetR"/>
</dbReference>
<dbReference type="InterPro" id="IPR050109">
    <property type="entry name" value="HTH-type_TetR-like_transc_reg"/>
</dbReference>
<proteinExistence type="predicted"/>
<evidence type="ECO:0000256" key="2">
    <source>
        <dbReference type="ARBA" id="ARBA00023125"/>
    </source>
</evidence>
<dbReference type="PRINTS" id="PR00455">
    <property type="entry name" value="HTHTETR"/>
</dbReference>
<evidence type="ECO:0000313" key="7">
    <source>
        <dbReference type="Proteomes" id="UP000548476"/>
    </source>
</evidence>
<comment type="caution">
    <text evidence="6">The sequence shown here is derived from an EMBL/GenBank/DDBJ whole genome shotgun (WGS) entry which is preliminary data.</text>
</comment>
<dbReference type="Gene3D" id="1.10.357.10">
    <property type="entry name" value="Tetracycline Repressor, domain 2"/>
    <property type="match status" value="1"/>
</dbReference>
<dbReference type="EMBL" id="JACHGT010000020">
    <property type="protein sequence ID" value="MBB6039193.1"/>
    <property type="molecule type" value="Genomic_DNA"/>
</dbReference>
<dbReference type="Pfam" id="PF00440">
    <property type="entry name" value="TetR_N"/>
    <property type="match status" value="1"/>
</dbReference>
<feature type="domain" description="HTH tetR-type" evidence="5">
    <location>
        <begin position="17"/>
        <end position="77"/>
    </location>
</feature>
<keyword evidence="7" id="KW-1185">Reference proteome</keyword>
<keyword evidence="1" id="KW-0805">Transcription regulation</keyword>
<evidence type="ECO:0000313" key="6">
    <source>
        <dbReference type="EMBL" id="MBB6039193.1"/>
    </source>
</evidence>
<keyword evidence="2 4" id="KW-0238">DNA-binding</keyword>
<sequence>MTAPKTHPGRTGSRGRIDKREAILAAAFRVFARKGFANACVKDIAAEAKVAKPTIYSHLDDKDALFREAMAAAAEGVSATSAAAVEGLRHPGEDLEAAFGTAARLLLDSCLTESSHALRRLTYAELPRFPELLDTVRGALNGRLVDDLAGHVAMLSVGGRLRVGDPVLAAEQFVSLITGPMEICSAMGTREVTAEKAAEVASAAVTTFLAAYGTD</sequence>
<dbReference type="GO" id="GO:0003700">
    <property type="term" value="F:DNA-binding transcription factor activity"/>
    <property type="evidence" value="ECO:0007669"/>
    <property type="project" value="TreeGrafter"/>
</dbReference>
<organism evidence="6 7">
    <name type="scientific">Phytomonospora endophytica</name>
    <dbReference type="NCBI Taxonomy" id="714109"/>
    <lineage>
        <taxon>Bacteria</taxon>
        <taxon>Bacillati</taxon>
        <taxon>Actinomycetota</taxon>
        <taxon>Actinomycetes</taxon>
        <taxon>Micromonosporales</taxon>
        <taxon>Micromonosporaceae</taxon>
        <taxon>Phytomonospora</taxon>
    </lineage>
</organism>
<evidence type="ECO:0000259" key="5">
    <source>
        <dbReference type="PROSITE" id="PS50977"/>
    </source>
</evidence>
<dbReference type="InterPro" id="IPR039536">
    <property type="entry name" value="TetR_C_Proteobacteria"/>
</dbReference>
<dbReference type="InterPro" id="IPR009057">
    <property type="entry name" value="Homeodomain-like_sf"/>
</dbReference>
<dbReference type="RefSeq" id="WP_184792280.1">
    <property type="nucleotide sequence ID" value="NZ_BONT01000050.1"/>
</dbReference>
<dbReference type="PANTHER" id="PTHR30055">
    <property type="entry name" value="HTH-TYPE TRANSCRIPTIONAL REGULATOR RUTR"/>
    <property type="match status" value="1"/>
</dbReference>